<dbReference type="Gene3D" id="2.60.40.10">
    <property type="entry name" value="Immunoglobulins"/>
    <property type="match status" value="5"/>
</dbReference>
<evidence type="ECO:0000259" key="6">
    <source>
        <dbReference type="PROSITE" id="PS50234"/>
    </source>
</evidence>
<feature type="domain" description="VWFA" evidence="6">
    <location>
        <begin position="337"/>
        <end position="477"/>
    </location>
</feature>
<dbReference type="Pfam" id="PF17802">
    <property type="entry name" value="SpaA"/>
    <property type="match status" value="5"/>
</dbReference>
<evidence type="ECO:0000313" key="7">
    <source>
        <dbReference type="EMBL" id="MEO1780884.1"/>
    </source>
</evidence>
<dbReference type="CDD" id="cd00198">
    <property type="entry name" value="vWFA"/>
    <property type="match status" value="1"/>
</dbReference>
<feature type="compositionally biased region" description="Low complexity" evidence="4">
    <location>
        <begin position="102"/>
        <end position="113"/>
    </location>
</feature>
<name>A0ABV0EYJ8_9ENTE</name>
<keyword evidence="5" id="KW-1133">Transmembrane helix</keyword>
<keyword evidence="8" id="KW-1185">Reference proteome</keyword>
<dbReference type="SUPFAM" id="SSF53300">
    <property type="entry name" value="vWA-like"/>
    <property type="match status" value="1"/>
</dbReference>
<sequence>MKLGAGGVVTAANGWQQIDDWWVEPDFSPQSQGQLEMTTDGQTPLEITLQLATKTWSLGRSTKTSQDQIDGEKRSENSEILTDNSLTPAESGPHRIEPRQQATTTAATSTSNSEEGLETSATATSPHASEEVTATTVSPAKTTTTSEAATATTLPVATDEETATSIEPVAPTTESEVSTVPTTESTNESTTESSSPVTAPTISGPRAVNNFPTAVPQNLAALAGDFSYEDDGTGIYPTNYTEEYLSGNQSGGVHQHIRNYHYGKSDASGVQLFNVTETGSLNFVNGYHEYGTPVAGQTTFGRINLKKTVAPIPGSPDQFKVQLDTIGDAIKPIKQVDVVIVIDKSGSMAGANWDSLKSAVSQFATDMFTPGRDVRIGIAGFSGYQDSDDNWRTKAEIASFAAIPSFSGNNLPASLTGFVGTSNGGVNALMNHAIFNEAPTGGTPTFLGVDAGLKLLTTPSYGARAGVAKVLVTITDGVPTYYPTATYADSKTLDQSLALTTKSRTNSDRILRLTTASQLYEGNGNSDYSSQTLPFITQRQNEFSTPFWYGVGFHTGTAANVVVDALGRAGSYRANDISSLVNTLNTSVAELVNTISVGTITDPMSEYVTFNPGSLQTYSFSVKNNALSPPVLVSTTTGAQYARNVAITTNGSGLTATNVSLGIDGNGRQGLRITYRVTLKAAYQNGKFYPTNGGTTLDSSSTGKLNYAVPSVRHLKLVDLTLTKVDSAGAKLAGAQFRLVGDQTYTGTVANAQGQMQFTGVIPGDYLLEEISPLGPFKAFEPLAVTVNPDGSVQGLTNNQVVNRLKAVTLTLKKTDEAGEALTGAVFQLKKGDETFTLTEGADGMHQVTELAPGVYQLVESKAPPGFIPRGQLGTVTIGANGNIQWLLEGRQRELSVDTTGEQLTVNLGNIVNQRKPIDLTLAKVDGSGKALVGATFQLQREGLPSITLTEANDASGQHQATNLAPGTYRLVETDAPTGFAPLGEIGTLVIAADASVTFQKGEVTQTITVDTTGERVTVHLGKIKNQLLPVALTLHKKTGALPLAGAVFQLLQAGEVRYTFTETAAVPGRHQLSGVLPGSYVLKESTSPTGYQALGELGTVTIGADGQVKFVMAGQDQELSVTATDHQLQVDLGTITNQLKPFELSIRKQATADKQGLPGATFSLFLPGEDQVLATATSDAAGLAPFMSGADPNQPYPLTPGTYVIKETAAPTGYQRLQGDFLLTIAENGTATVSYAGKAAEEVTVTLTTGEAPNQLQFTVTNDPANPLPKTGGFGSLSYVILAILLIGASSWYFVTQRQGKEGEQ</sequence>
<evidence type="ECO:0000313" key="8">
    <source>
        <dbReference type="Proteomes" id="UP001429357"/>
    </source>
</evidence>
<dbReference type="InterPro" id="IPR041033">
    <property type="entry name" value="SpaA_PFL_dom_1"/>
</dbReference>
<feature type="compositionally biased region" description="Low complexity" evidence="4">
    <location>
        <begin position="171"/>
        <end position="198"/>
    </location>
</feature>
<dbReference type="Pfam" id="PF00092">
    <property type="entry name" value="VWA"/>
    <property type="match status" value="1"/>
</dbReference>
<feature type="transmembrane region" description="Helical" evidence="5">
    <location>
        <begin position="1277"/>
        <end position="1296"/>
    </location>
</feature>
<dbReference type="InterPro" id="IPR013783">
    <property type="entry name" value="Ig-like_fold"/>
</dbReference>
<evidence type="ECO:0000256" key="1">
    <source>
        <dbReference type="ARBA" id="ARBA00007257"/>
    </source>
</evidence>
<dbReference type="PROSITE" id="PS50234">
    <property type="entry name" value="VWFA"/>
    <property type="match status" value="1"/>
</dbReference>
<organism evidence="7 8">
    <name type="scientific">Enterococcus diestrammenae</name>
    <dbReference type="NCBI Taxonomy" id="1155073"/>
    <lineage>
        <taxon>Bacteria</taxon>
        <taxon>Bacillati</taxon>
        <taxon>Bacillota</taxon>
        <taxon>Bacilli</taxon>
        <taxon>Lactobacillales</taxon>
        <taxon>Enterococcaceae</taxon>
        <taxon>Enterococcus</taxon>
    </lineage>
</organism>
<reference evidence="7" key="1">
    <citation type="submission" date="2016-06" db="EMBL/GenBank/DDBJ databases">
        <authorList>
            <person name="Van Tyne D."/>
        </authorList>
    </citation>
    <scope>NUCLEOTIDE SEQUENCE</scope>
    <source>
        <strain evidence="7">JM9A</strain>
    </source>
</reference>
<dbReference type="EMBL" id="MAEI02000001">
    <property type="protein sequence ID" value="MEO1780884.1"/>
    <property type="molecule type" value="Genomic_DNA"/>
</dbReference>
<dbReference type="NCBIfam" id="TIGR01167">
    <property type="entry name" value="LPXTG_anchor"/>
    <property type="match status" value="1"/>
</dbReference>
<dbReference type="PANTHER" id="PTHR36108:SF13">
    <property type="entry name" value="COLOSSIN-B-RELATED"/>
    <property type="match status" value="1"/>
</dbReference>
<feature type="region of interest" description="Disordered" evidence="4">
    <location>
        <begin position="60"/>
        <end position="209"/>
    </location>
</feature>
<keyword evidence="5" id="KW-0472">Membrane</keyword>
<dbReference type="InterPro" id="IPR049319">
    <property type="entry name" value="GBS104-like_Ig"/>
</dbReference>
<comment type="caution">
    <text evidence="7">The sequence shown here is derived from an EMBL/GenBank/DDBJ whole genome shotgun (WGS) entry which is preliminary data.</text>
</comment>
<dbReference type="Gene3D" id="2.60.40.2110">
    <property type="match status" value="1"/>
</dbReference>
<dbReference type="Pfam" id="PF21426">
    <property type="entry name" value="GBS104-like_Ig"/>
    <property type="match status" value="1"/>
</dbReference>
<dbReference type="PANTHER" id="PTHR36108">
    <property type="entry name" value="COLOSSIN-B-RELATED"/>
    <property type="match status" value="1"/>
</dbReference>
<evidence type="ECO:0000256" key="3">
    <source>
        <dbReference type="ARBA" id="ARBA00022729"/>
    </source>
</evidence>
<accession>A0ABV0EYJ8</accession>
<evidence type="ECO:0000256" key="5">
    <source>
        <dbReference type="SAM" id="Phobius"/>
    </source>
</evidence>
<dbReference type="SUPFAM" id="SSF49478">
    <property type="entry name" value="Cna protein B-type domain"/>
    <property type="match status" value="1"/>
</dbReference>
<evidence type="ECO:0000256" key="4">
    <source>
        <dbReference type="SAM" id="MobiDB-lite"/>
    </source>
</evidence>
<protein>
    <recommendedName>
        <fullName evidence="6">VWFA domain-containing protein</fullName>
    </recommendedName>
</protein>
<dbReference type="InterPro" id="IPR002035">
    <property type="entry name" value="VWF_A"/>
</dbReference>
<feature type="compositionally biased region" description="Polar residues" evidence="4">
    <location>
        <begin position="78"/>
        <end position="88"/>
    </location>
</feature>
<keyword evidence="2" id="KW-0964">Secreted</keyword>
<keyword evidence="3" id="KW-0732">Signal</keyword>
<reference evidence="7" key="2">
    <citation type="submission" date="2024-02" db="EMBL/GenBank/DDBJ databases">
        <title>The Genome Sequence of Enterococcus diestrammenae JM9A.</title>
        <authorList>
            <person name="Earl A."/>
            <person name="Manson A."/>
            <person name="Gilmore M."/>
            <person name="Sanders J."/>
            <person name="Shea T."/>
            <person name="Howe W."/>
            <person name="Livny J."/>
            <person name="Cuomo C."/>
            <person name="Neafsey D."/>
            <person name="Birren B."/>
        </authorList>
    </citation>
    <scope>NUCLEOTIDE SEQUENCE</scope>
    <source>
        <strain evidence="7">JM9A</strain>
    </source>
</reference>
<comment type="similarity">
    <text evidence="1">Belongs to the serine-aspartate repeat-containing protein (SDr) family.</text>
</comment>
<keyword evidence="5" id="KW-0812">Transmembrane</keyword>
<gene>
    <name evidence="7" type="ORF">BAU18_000462</name>
</gene>
<dbReference type="Gene3D" id="3.40.50.410">
    <property type="entry name" value="von Willebrand factor, type A domain"/>
    <property type="match status" value="1"/>
</dbReference>
<proteinExistence type="inferred from homology"/>
<feature type="compositionally biased region" description="Low complexity" evidence="4">
    <location>
        <begin position="132"/>
        <end position="153"/>
    </location>
</feature>
<evidence type="ECO:0000256" key="2">
    <source>
        <dbReference type="ARBA" id="ARBA00022525"/>
    </source>
</evidence>
<dbReference type="Proteomes" id="UP001429357">
    <property type="component" value="Unassembled WGS sequence"/>
</dbReference>
<dbReference type="InterPro" id="IPR036465">
    <property type="entry name" value="vWFA_dom_sf"/>
</dbReference>
<dbReference type="SMART" id="SM00327">
    <property type="entry name" value="VWA"/>
    <property type="match status" value="1"/>
</dbReference>